<name>A0A251SD16_HELAN</name>
<evidence type="ECO:0000313" key="1">
    <source>
        <dbReference type="EMBL" id="OTF96727.1"/>
    </source>
</evidence>
<keyword evidence="2" id="KW-1185">Reference proteome</keyword>
<dbReference type="EMBL" id="CM007904">
    <property type="protein sequence ID" value="OTF96727.1"/>
    <property type="molecule type" value="Genomic_DNA"/>
</dbReference>
<protein>
    <submittedName>
        <fullName evidence="1">Uncharacterized protein</fullName>
    </submittedName>
</protein>
<dbReference type="InParanoid" id="A0A251SD16"/>
<dbReference type="AlphaFoldDB" id="A0A251SD16"/>
<gene>
    <name evidence="1" type="ORF">HannXRQ_Chr15g0497351</name>
</gene>
<reference evidence="2" key="1">
    <citation type="journal article" date="2017" name="Nature">
        <title>The sunflower genome provides insights into oil metabolism, flowering and Asterid evolution.</title>
        <authorList>
            <person name="Badouin H."/>
            <person name="Gouzy J."/>
            <person name="Grassa C.J."/>
            <person name="Murat F."/>
            <person name="Staton S.E."/>
            <person name="Cottret L."/>
            <person name="Lelandais-Briere C."/>
            <person name="Owens G.L."/>
            <person name="Carrere S."/>
            <person name="Mayjonade B."/>
            <person name="Legrand L."/>
            <person name="Gill N."/>
            <person name="Kane N.C."/>
            <person name="Bowers J.E."/>
            <person name="Hubner S."/>
            <person name="Bellec A."/>
            <person name="Berard A."/>
            <person name="Berges H."/>
            <person name="Blanchet N."/>
            <person name="Boniface M.C."/>
            <person name="Brunel D."/>
            <person name="Catrice O."/>
            <person name="Chaidir N."/>
            <person name="Claudel C."/>
            <person name="Donnadieu C."/>
            <person name="Faraut T."/>
            <person name="Fievet G."/>
            <person name="Helmstetter N."/>
            <person name="King M."/>
            <person name="Knapp S.J."/>
            <person name="Lai Z."/>
            <person name="Le Paslier M.C."/>
            <person name="Lippi Y."/>
            <person name="Lorenzon L."/>
            <person name="Mandel J.R."/>
            <person name="Marage G."/>
            <person name="Marchand G."/>
            <person name="Marquand E."/>
            <person name="Bret-Mestries E."/>
            <person name="Morien E."/>
            <person name="Nambeesan S."/>
            <person name="Nguyen T."/>
            <person name="Pegot-Espagnet P."/>
            <person name="Pouilly N."/>
            <person name="Raftis F."/>
            <person name="Sallet E."/>
            <person name="Schiex T."/>
            <person name="Thomas J."/>
            <person name="Vandecasteele C."/>
            <person name="Vares D."/>
            <person name="Vear F."/>
            <person name="Vautrin S."/>
            <person name="Crespi M."/>
            <person name="Mangin B."/>
            <person name="Burke J.M."/>
            <person name="Salse J."/>
            <person name="Munos S."/>
            <person name="Vincourt P."/>
            <person name="Rieseberg L.H."/>
            <person name="Langlade N.B."/>
        </authorList>
    </citation>
    <scope>NUCLEOTIDE SEQUENCE [LARGE SCALE GENOMIC DNA]</scope>
    <source>
        <strain evidence="2">cv. SF193</strain>
    </source>
</reference>
<proteinExistence type="predicted"/>
<evidence type="ECO:0000313" key="2">
    <source>
        <dbReference type="Proteomes" id="UP000215914"/>
    </source>
</evidence>
<organism evidence="1 2">
    <name type="scientific">Helianthus annuus</name>
    <name type="common">Common sunflower</name>
    <dbReference type="NCBI Taxonomy" id="4232"/>
    <lineage>
        <taxon>Eukaryota</taxon>
        <taxon>Viridiplantae</taxon>
        <taxon>Streptophyta</taxon>
        <taxon>Embryophyta</taxon>
        <taxon>Tracheophyta</taxon>
        <taxon>Spermatophyta</taxon>
        <taxon>Magnoliopsida</taxon>
        <taxon>eudicotyledons</taxon>
        <taxon>Gunneridae</taxon>
        <taxon>Pentapetalae</taxon>
        <taxon>asterids</taxon>
        <taxon>campanulids</taxon>
        <taxon>Asterales</taxon>
        <taxon>Asteraceae</taxon>
        <taxon>Asteroideae</taxon>
        <taxon>Heliantheae alliance</taxon>
        <taxon>Heliantheae</taxon>
        <taxon>Helianthus</taxon>
    </lineage>
</organism>
<dbReference type="Proteomes" id="UP000215914">
    <property type="component" value="Chromosome 15"/>
</dbReference>
<accession>A0A251SD16</accession>
<sequence>MTILSTEGAMLYLVRPATFSILLFNTILQPHQRLVFWFPKRLAVVHHRRLNGMQPQVKGLAAWPIFVF</sequence>